<name>A0A0J8V736_9GAMM</name>
<accession>A0A0J8V736</accession>
<feature type="transmembrane region" description="Helical" evidence="1">
    <location>
        <begin position="12"/>
        <end position="32"/>
    </location>
</feature>
<sequence length="190" mass="21829">MKTSKITSQKGVFAIEFALGFVVLFMFTMLIFETCRVTYIAAVLDYATAEAARDARVQLKENEEYKKYEFTDCDTLSNSSEKDHCLRVKQIGKDQFSQWYYKFISTNAGVLWDVFTSASDYSIHVDAYLSPVDFASNKKTTDWNKATLAEYTVTYIYRPLILQASFAEMPITRKLIAIQDTALFREKLKG</sequence>
<gene>
    <name evidence="3" type="ORF">C9I94_16235</name>
</gene>
<evidence type="ECO:0000259" key="2">
    <source>
        <dbReference type="Pfam" id="PF07811"/>
    </source>
</evidence>
<dbReference type="OrthoDB" id="5817223at2"/>
<evidence type="ECO:0000256" key="1">
    <source>
        <dbReference type="SAM" id="Phobius"/>
    </source>
</evidence>
<dbReference type="Proteomes" id="UP000240481">
    <property type="component" value="Unassembled WGS sequence"/>
</dbReference>
<proteinExistence type="predicted"/>
<dbReference type="AlphaFoldDB" id="A0A0J8V736"/>
<dbReference type="Pfam" id="PF07811">
    <property type="entry name" value="TadE"/>
    <property type="match status" value="1"/>
</dbReference>
<dbReference type="STRING" id="680026.AB733_19190"/>
<keyword evidence="4" id="KW-1185">Reference proteome</keyword>
<organism evidence="3 4">
    <name type="scientific">Photobacterium swingsii</name>
    <dbReference type="NCBI Taxonomy" id="680026"/>
    <lineage>
        <taxon>Bacteria</taxon>
        <taxon>Pseudomonadati</taxon>
        <taxon>Pseudomonadota</taxon>
        <taxon>Gammaproteobacteria</taxon>
        <taxon>Vibrionales</taxon>
        <taxon>Vibrionaceae</taxon>
        <taxon>Photobacterium</taxon>
    </lineage>
</organism>
<comment type="caution">
    <text evidence="3">The sequence shown here is derived from an EMBL/GenBank/DDBJ whole genome shotgun (WGS) entry which is preliminary data.</text>
</comment>
<dbReference type="EMBL" id="PYLZ01000009">
    <property type="protein sequence ID" value="PSW23173.1"/>
    <property type="molecule type" value="Genomic_DNA"/>
</dbReference>
<dbReference type="RefSeq" id="WP_048900233.1">
    <property type="nucleotide sequence ID" value="NZ_AP024852.1"/>
</dbReference>
<evidence type="ECO:0000313" key="4">
    <source>
        <dbReference type="Proteomes" id="UP000240481"/>
    </source>
</evidence>
<evidence type="ECO:0000313" key="3">
    <source>
        <dbReference type="EMBL" id="PSW23173.1"/>
    </source>
</evidence>
<reference evidence="3 4" key="1">
    <citation type="submission" date="2018-01" db="EMBL/GenBank/DDBJ databases">
        <title>Whole genome sequencing of Histamine producing bacteria.</title>
        <authorList>
            <person name="Butler K."/>
        </authorList>
    </citation>
    <scope>NUCLEOTIDE SEQUENCE [LARGE SCALE GENOMIC DNA]</scope>
    <source>
        <strain evidence="3 4">DSM 24669</strain>
    </source>
</reference>
<feature type="domain" description="TadE-like" evidence="2">
    <location>
        <begin position="11"/>
        <end position="53"/>
    </location>
</feature>
<dbReference type="InterPro" id="IPR012495">
    <property type="entry name" value="TadE-like_dom"/>
</dbReference>
<keyword evidence="1" id="KW-1133">Transmembrane helix</keyword>
<protein>
    <submittedName>
        <fullName evidence="3">Pilus assembly protein</fullName>
    </submittedName>
</protein>
<keyword evidence="1" id="KW-0812">Transmembrane</keyword>
<keyword evidence="1" id="KW-0472">Membrane</keyword>